<dbReference type="GO" id="GO:0003824">
    <property type="term" value="F:catalytic activity"/>
    <property type="evidence" value="ECO:0007669"/>
    <property type="project" value="InterPro"/>
</dbReference>
<gene>
    <name evidence="2" type="ORF">HRI_002667100</name>
</gene>
<evidence type="ECO:0000259" key="1">
    <source>
        <dbReference type="Pfam" id="PF03372"/>
    </source>
</evidence>
<protein>
    <recommendedName>
        <fullName evidence="1">Endonuclease/exonuclease/phosphatase domain-containing protein</fullName>
    </recommendedName>
</protein>
<dbReference type="PANTHER" id="PTHR35218">
    <property type="entry name" value="RNASE H DOMAIN-CONTAINING PROTEIN"/>
    <property type="match status" value="1"/>
</dbReference>
<accession>A0A9W7I8N3</accession>
<dbReference type="Gene3D" id="3.60.10.10">
    <property type="entry name" value="Endonuclease/exonuclease/phosphatase"/>
    <property type="match status" value="1"/>
</dbReference>
<dbReference type="PANTHER" id="PTHR35218:SF9">
    <property type="entry name" value="ENDONUCLEASE_EXONUCLEASE_PHOSPHATASE DOMAIN-CONTAINING PROTEIN"/>
    <property type="match status" value="1"/>
</dbReference>
<feature type="domain" description="Endonuclease/exonuclease/phosphatase" evidence="1">
    <location>
        <begin position="7"/>
        <end position="179"/>
    </location>
</feature>
<dbReference type="InterPro" id="IPR005135">
    <property type="entry name" value="Endo/exonuclease/phosphatase"/>
</dbReference>
<dbReference type="Proteomes" id="UP001165190">
    <property type="component" value="Unassembled WGS sequence"/>
</dbReference>
<dbReference type="AlphaFoldDB" id="A0A9W7I8N3"/>
<reference evidence="2" key="1">
    <citation type="submission" date="2023-05" db="EMBL/GenBank/DDBJ databases">
        <title>Genome and transcriptome analyses reveal genes involved in the formation of fine ridges on petal epidermal cells in Hibiscus trionum.</title>
        <authorList>
            <person name="Koshimizu S."/>
            <person name="Masuda S."/>
            <person name="Ishii T."/>
            <person name="Shirasu K."/>
            <person name="Hoshino A."/>
            <person name="Arita M."/>
        </authorList>
    </citation>
    <scope>NUCLEOTIDE SEQUENCE</scope>
    <source>
        <strain evidence="2">Hamamatsu line</strain>
    </source>
</reference>
<dbReference type="SUPFAM" id="SSF56219">
    <property type="entry name" value="DNase I-like"/>
    <property type="match status" value="1"/>
</dbReference>
<evidence type="ECO:0000313" key="3">
    <source>
        <dbReference type="Proteomes" id="UP001165190"/>
    </source>
</evidence>
<evidence type="ECO:0000313" key="2">
    <source>
        <dbReference type="EMBL" id="GMI89978.1"/>
    </source>
</evidence>
<dbReference type="InterPro" id="IPR036691">
    <property type="entry name" value="Endo/exonu/phosph_ase_sf"/>
</dbReference>
<dbReference type="OrthoDB" id="1001695at2759"/>
<comment type="caution">
    <text evidence="2">The sequence shown here is derived from an EMBL/GenBank/DDBJ whole genome shotgun (WGS) entry which is preliminary data.</text>
</comment>
<dbReference type="EMBL" id="BSYR01000023">
    <property type="protein sequence ID" value="GMI89978.1"/>
    <property type="molecule type" value="Genomic_DNA"/>
</dbReference>
<dbReference type="Pfam" id="PF03372">
    <property type="entry name" value="Exo_endo_phos"/>
    <property type="match status" value="1"/>
</dbReference>
<proteinExistence type="predicted"/>
<name>A0A9W7I8N3_HIBTR</name>
<organism evidence="2 3">
    <name type="scientific">Hibiscus trionum</name>
    <name type="common">Flower of an hour</name>
    <dbReference type="NCBI Taxonomy" id="183268"/>
    <lineage>
        <taxon>Eukaryota</taxon>
        <taxon>Viridiplantae</taxon>
        <taxon>Streptophyta</taxon>
        <taxon>Embryophyta</taxon>
        <taxon>Tracheophyta</taxon>
        <taxon>Spermatophyta</taxon>
        <taxon>Magnoliopsida</taxon>
        <taxon>eudicotyledons</taxon>
        <taxon>Gunneridae</taxon>
        <taxon>Pentapetalae</taxon>
        <taxon>rosids</taxon>
        <taxon>malvids</taxon>
        <taxon>Malvales</taxon>
        <taxon>Malvaceae</taxon>
        <taxon>Malvoideae</taxon>
        <taxon>Hibiscus</taxon>
    </lineage>
</organism>
<sequence>MVKLIIWNAQGALGADFNQYFRLFVRLHKPDIFAIIEPRISGAKVDSFIRRSGFQTSYRVEASGFSGGICVLWQQSLIVDVVAISAQFVHAFISIPGDNKSFFFTFVYASPTAACRSALWSHLLALTPDTNWPWALGGDFNAIADSSERSGGSQRRLGVCRLFKEFFVFFWSDGYGFSWFNIYMAAWRPYAKA</sequence>
<keyword evidence="3" id="KW-1185">Reference proteome</keyword>